<feature type="compositionally biased region" description="Low complexity" evidence="1">
    <location>
        <begin position="1"/>
        <end position="40"/>
    </location>
</feature>
<dbReference type="GO" id="GO:0007005">
    <property type="term" value="P:mitochondrion organization"/>
    <property type="evidence" value="ECO:0007669"/>
    <property type="project" value="InterPro"/>
</dbReference>
<dbReference type="GO" id="GO:0005634">
    <property type="term" value="C:nucleus"/>
    <property type="evidence" value="ECO:0007669"/>
    <property type="project" value="TreeGrafter"/>
</dbReference>
<dbReference type="EMBL" id="FUEG01000001">
    <property type="protein sequence ID" value="SJK98663.1"/>
    <property type="molecule type" value="Genomic_DNA"/>
</dbReference>
<dbReference type="AlphaFoldDB" id="A0A284QQE7"/>
<evidence type="ECO:0000313" key="2">
    <source>
        <dbReference type="EMBL" id="SJK98663.1"/>
    </source>
</evidence>
<accession>A0A284QQE7</accession>
<dbReference type="STRING" id="47428.A0A284QQE7"/>
<keyword evidence="3" id="KW-1185">Reference proteome</keyword>
<dbReference type="Proteomes" id="UP000219338">
    <property type="component" value="Unassembled WGS sequence"/>
</dbReference>
<gene>
    <name evidence="2" type="ORF">ARMOST_01932</name>
</gene>
<name>A0A284QQE7_ARMOS</name>
<dbReference type="GO" id="GO:0005739">
    <property type="term" value="C:mitochondrion"/>
    <property type="evidence" value="ECO:0007669"/>
    <property type="project" value="TreeGrafter"/>
</dbReference>
<reference evidence="3" key="1">
    <citation type="journal article" date="2017" name="Nat. Ecol. Evol.">
        <title>Genome expansion and lineage-specific genetic innovations in the forest pathogenic fungi Armillaria.</title>
        <authorList>
            <person name="Sipos G."/>
            <person name="Prasanna A.N."/>
            <person name="Walter M.C."/>
            <person name="O'Connor E."/>
            <person name="Balint B."/>
            <person name="Krizsan K."/>
            <person name="Kiss B."/>
            <person name="Hess J."/>
            <person name="Varga T."/>
            <person name="Slot J."/>
            <person name="Riley R."/>
            <person name="Boka B."/>
            <person name="Rigling D."/>
            <person name="Barry K."/>
            <person name="Lee J."/>
            <person name="Mihaltcheva S."/>
            <person name="LaButti K."/>
            <person name="Lipzen A."/>
            <person name="Waldron R."/>
            <person name="Moloney N.M."/>
            <person name="Sperisen C."/>
            <person name="Kredics L."/>
            <person name="Vagvoelgyi C."/>
            <person name="Patrignani A."/>
            <person name="Fitzpatrick D."/>
            <person name="Nagy I."/>
            <person name="Doyle S."/>
            <person name="Anderson J.B."/>
            <person name="Grigoriev I.V."/>
            <person name="Gueldener U."/>
            <person name="Muensterkoetter M."/>
            <person name="Nagy L.G."/>
        </authorList>
    </citation>
    <scope>NUCLEOTIDE SEQUENCE [LARGE SCALE GENOMIC DNA]</scope>
    <source>
        <strain evidence="3">C18/9</strain>
    </source>
</reference>
<evidence type="ECO:0000313" key="3">
    <source>
        <dbReference type="Proteomes" id="UP000219338"/>
    </source>
</evidence>
<sequence length="268" mass="27824">MPRQSRPRASGPARAAPAPAQTRSAHTAAAPASAFASPSPARAPAPPANVPHAPTAAAAPTKAPGMMAQMAATAGSVAIGSTIGHGLSNMLFGGGSAAAAEAPAPAPVQQQQAGGLSCEAQAKDFTKCLDKADLPSCTWYLEQLKARPAAPLNAQSLLLRSLHVFEGYAQCSSLTGKVYDATTLQEHIHDFMSLPNAPTTTYDLFMALSDEALLQVFNMCMDLRSAKVVDGDSSGRNSEARQGFLRPVLLPSHWLRGVPHEDVHIALG</sequence>
<dbReference type="PANTHER" id="PTHR13523">
    <property type="entry name" value="COILED-COIL-HELIX-COILED-COIL-HELIX DOMAIN CONTAINING 2/NUR77"/>
    <property type="match status" value="1"/>
</dbReference>
<organism evidence="2 3">
    <name type="scientific">Armillaria ostoyae</name>
    <name type="common">Armillaria root rot fungus</name>
    <dbReference type="NCBI Taxonomy" id="47428"/>
    <lineage>
        <taxon>Eukaryota</taxon>
        <taxon>Fungi</taxon>
        <taxon>Dikarya</taxon>
        <taxon>Basidiomycota</taxon>
        <taxon>Agaricomycotina</taxon>
        <taxon>Agaricomycetes</taxon>
        <taxon>Agaricomycetidae</taxon>
        <taxon>Agaricales</taxon>
        <taxon>Marasmiineae</taxon>
        <taxon>Physalacriaceae</taxon>
        <taxon>Armillaria</taxon>
    </lineage>
</organism>
<dbReference type="InterPro" id="IPR055304">
    <property type="entry name" value="CHCHD2/10-like"/>
</dbReference>
<dbReference type="PANTHER" id="PTHR13523:SF2">
    <property type="entry name" value="COILED-COIL-HELIX-COILED-COIL-HELIX DOMAIN CONTAINING 2, ISOFORM A-RELATED"/>
    <property type="match status" value="1"/>
</dbReference>
<feature type="region of interest" description="Disordered" evidence="1">
    <location>
        <begin position="1"/>
        <end position="58"/>
    </location>
</feature>
<evidence type="ECO:0000256" key="1">
    <source>
        <dbReference type="SAM" id="MobiDB-lite"/>
    </source>
</evidence>
<proteinExistence type="predicted"/>
<dbReference type="OrthoDB" id="1106148at2759"/>
<protein>
    <submittedName>
        <fullName evidence="2">Uncharacterized protein</fullName>
    </submittedName>
</protein>